<protein>
    <recommendedName>
        <fullName evidence="1">Aminoglycoside phosphotransferase domain-containing protein</fullName>
    </recommendedName>
</protein>
<dbReference type="InterPro" id="IPR002575">
    <property type="entry name" value="Aminoglycoside_PTrfase"/>
</dbReference>
<feature type="domain" description="Aminoglycoside phosphotransferase" evidence="1">
    <location>
        <begin position="22"/>
        <end position="252"/>
    </location>
</feature>
<proteinExistence type="predicted"/>
<comment type="caution">
    <text evidence="2">The sequence shown here is derived from an EMBL/GenBank/DDBJ whole genome shotgun (WGS) entry which is preliminary data.</text>
</comment>
<evidence type="ECO:0000313" key="2">
    <source>
        <dbReference type="EMBL" id="HGQ86122.1"/>
    </source>
</evidence>
<dbReference type="InterPro" id="IPR011009">
    <property type="entry name" value="Kinase-like_dom_sf"/>
</dbReference>
<organism evidence="2">
    <name type="scientific">Thermodesulfobacterium geofontis</name>
    <dbReference type="NCBI Taxonomy" id="1295609"/>
    <lineage>
        <taxon>Bacteria</taxon>
        <taxon>Pseudomonadati</taxon>
        <taxon>Thermodesulfobacteriota</taxon>
        <taxon>Thermodesulfobacteria</taxon>
        <taxon>Thermodesulfobacteriales</taxon>
        <taxon>Thermodesulfobacteriaceae</taxon>
        <taxon>Thermodesulfobacterium</taxon>
    </lineage>
</organism>
<dbReference type="EMBL" id="DSZN01000109">
    <property type="protein sequence ID" value="HGQ86122.1"/>
    <property type="molecule type" value="Genomic_DNA"/>
</dbReference>
<name>A0A7C4NUY7_9BACT</name>
<reference evidence="2" key="1">
    <citation type="journal article" date="2020" name="mSystems">
        <title>Genome- and Community-Level Interaction Insights into Carbon Utilization and Element Cycling Functions of Hydrothermarchaeota in Hydrothermal Sediment.</title>
        <authorList>
            <person name="Zhou Z."/>
            <person name="Liu Y."/>
            <person name="Xu W."/>
            <person name="Pan J."/>
            <person name="Luo Z.H."/>
            <person name="Li M."/>
        </authorList>
    </citation>
    <scope>NUCLEOTIDE SEQUENCE [LARGE SCALE GENOMIC DNA]</scope>
    <source>
        <strain evidence="2">SpSt-6</strain>
    </source>
</reference>
<dbReference type="SUPFAM" id="SSF56112">
    <property type="entry name" value="Protein kinase-like (PK-like)"/>
    <property type="match status" value="1"/>
</dbReference>
<accession>A0A7C4NUY7</accession>
<sequence>MNFNIKILLEFLKNFKIYPKKIEPLRGDGSNRKFFRLYFENSSLILIFPQEGSYGLKEAKAYYELGNFFYKNSISVPKIEFWDQESGILLIEDLGDLKLCDIKNPFPFYYKALEILVKIQKLASSFPINSTLDTPIYDFNFIWEKEINYFFDWYLKKYKNLKLDPFFIEEVFNWAKEKSNFTFKVVMHRDFQSKNLMIKNDQIFVIDFQGARLGPPSYDLASLLFDPYVNHFEDPKLLENFLKYYLSLNEYPENEFLEEFKFLGIIRLMQALAAYCKLSHTGKVWFEKYIVIAEKRLFKLLKTFYPELYELFKKFLK</sequence>
<evidence type="ECO:0000259" key="1">
    <source>
        <dbReference type="Pfam" id="PF01636"/>
    </source>
</evidence>
<gene>
    <name evidence="2" type="ORF">ENT66_07465</name>
</gene>
<dbReference type="Gene3D" id="3.90.1200.10">
    <property type="match status" value="1"/>
</dbReference>
<dbReference type="Pfam" id="PF01636">
    <property type="entry name" value="APH"/>
    <property type="match status" value="1"/>
</dbReference>
<dbReference type="AlphaFoldDB" id="A0A7C4NUY7"/>
<dbReference type="Gene3D" id="3.30.200.20">
    <property type="entry name" value="Phosphorylase Kinase, domain 1"/>
    <property type="match status" value="1"/>
</dbReference>